<name>A0ABV4DA35_9LACT</name>
<evidence type="ECO:0008006" key="5">
    <source>
        <dbReference type="Google" id="ProtNLM"/>
    </source>
</evidence>
<evidence type="ECO:0000313" key="3">
    <source>
        <dbReference type="EMBL" id="MEY8538275.1"/>
    </source>
</evidence>
<feature type="region of interest" description="Disordered" evidence="2">
    <location>
        <begin position="164"/>
        <end position="276"/>
    </location>
</feature>
<sequence length="276" mass="29303">MKFTKNQKILAGIVATFLAGGAITGAAYYHNVQEAKAKQVQQEKRRNELTKKAKAAAEKLKKAAQEALLEAQKNPNKENLKRAEEAISKIKNKELAQKLQKELEGIKDRVHLEGDVRKAVSDYQKDPTNEEKLKKAQAEVAKLTSDYSKALKVKLTKVIEETKAKAEEAKSKAQAESPAQPTNNTQAAQGQAPTPATGTTPDYGSYSQAPATPSYTAPATGGAVVPAQPSPSTGNPAYNSGAGANANSYVGMDQIDKWTEEANANPGGAPSADGGR</sequence>
<keyword evidence="1" id="KW-0175">Coiled coil</keyword>
<evidence type="ECO:0000256" key="1">
    <source>
        <dbReference type="SAM" id="Coils"/>
    </source>
</evidence>
<protein>
    <recommendedName>
        <fullName evidence="5">Lipoprotein</fullName>
    </recommendedName>
</protein>
<dbReference type="Proteomes" id="UP001565242">
    <property type="component" value="Unassembled WGS sequence"/>
</dbReference>
<proteinExistence type="predicted"/>
<dbReference type="EMBL" id="JBCLSQ010000017">
    <property type="protein sequence ID" value="MEY8538275.1"/>
    <property type="molecule type" value="Genomic_DNA"/>
</dbReference>
<gene>
    <name evidence="3" type="ORF">AALM99_07455</name>
</gene>
<feature type="coiled-coil region" evidence="1">
    <location>
        <begin position="32"/>
        <end position="109"/>
    </location>
</feature>
<feature type="compositionally biased region" description="Low complexity" evidence="2">
    <location>
        <begin position="234"/>
        <end position="251"/>
    </location>
</feature>
<accession>A0ABV4DA35</accession>
<feature type="compositionally biased region" description="Basic and acidic residues" evidence="2">
    <location>
        <begin position="164"/>
        <end position="173"/>
    </location>
</feature>
<organism evidence="3 4">
    <name type="scientific">Lactococcus muris</name>
    <dbReference type="NCBI Taxonomy" id="2941330"/>
    <lineage>
        <taxon>Bacteria</taxon>
        <taxon>Bacillati</taxon>
        <taxon>Bacillota</taxon>
        <taxon>Bacilli</taxon>
        <taxon>Lactobacillales</taxon>
        <taxon>Streptococcaceae</taxon>
        <taxon>Lactococcus</taxon>
    </lineage>
</organism>
<dbReference type="RefSeq" id="WP_369918470.1">
    <property type="nucleotide sequence ID" value="NZ_JBCLSQ010000017.1"/>
</dbReference>
<evidence type="ECO:0000256" key="2">
    <source>
        <dbReference type="SAM" id="MobiDB-lite"/>
    </source>
</evidence>
<evidence type="ECO:0000313" key="4">
    <source>
        <dbReference type="Proteomes" id="UP001565242"/>
    </source>
</evidence>
<feature type="compositionally biased region" description="Low complexity" evidence="2">
    <location>
        <begin position="174"/>
        <end position="201"/>
    </location>
</feature>
<comment type="caution">
    <text evidence="3">The sequence shown here is derived from an EMBL/GenBank/DDBJ whole genome shotgun (WGS) entry which is preliminary data.</text>
</comment>
<reference evidence="3 4" key="1">
    <citation type="submission" date="2024-03" db="EMBL/GenBank/DDBJ databases">
        <title>Mouse gut bacterial collection (mGBC) of GemPharmatech.</title>
        <authorList>
            <person name="He Y."/>
            <person name="Dong L."/>
            <person name="Wu D."/>
            <person name="Gao X."/>
            <person name="Lin Z."/>
        </authorList>
    </citation>
    <scope>NUCLEOTIDE SEQUENCE [LARGE SCALE GENOMIC DNA]</scope>
    <source>
        <strain evidence="3 4">20-218</strain>
    </source>
</reference>
<keyword evidence="4" id="KW-1185">Reference proteome</keyword>
<feature type="compositionally biased region" description="Low complexity" evidence="2">
    <location>
        <begin position="209"/>
        <end position="223"/>
    </location>
</feature>